<evidence type="ECO:0000313" key="2">
    <source>
        <dbReference type="Proteomes" id="UP000541535"/>
    </source>
</evidence>
<dbReference type="Gene3D" id="3.40.50.150">
    <property type="entry name" value="Vaccinia Virus protein VP39"/>
    <property type="match status" value="1"/>
</dbReference>
<gene>
    <name evidence="1" type="ORF">FHS03_000543</name>
</gene>
<dbReference type="RefSeq" id="WP_183439455.1">
    <property type="nucleotide sequence ID" value="NZ_JACHXD010000001.1"/>
</dbReference>
<dbReference type="AlphaFoldDB" id="A0A7W5B6N1"/>
<proteinExistence type="predicted"/>
<dbReference type="InterPro" id="IPR029063">
    <property type="entry name" value="SAM-dependent_MTases_sf"/>
</dbReference>
<dbReference type="SUPFAM" id="SSF53335">
    <property type="entry name" value="S-adenosyl-L-methionine-dependent methyltransferases"/>
    <property type="match status" value="1"/>
</dbReference>
<evidence type="ECO:0000313" key="1">
    <source>
        <dbReference type="EMBL" id="MBB3117524.1"/>
    </source>
</evidence>
<dbReference type="EMBL" id="JACHXD010000001">
    <property type="protein sequence ID" value="MBB3117524.1"/>
    <property type="molecule type" value="Genomic_DNA"/>
</dbReference>
<reference evidence="1 2" key="1">
    <citation type="submission" date="2020-08" db="EMBL/GenBank/DDBJ databases">
        <title>Genomic Encyclopedia of Type Strains, Phase III (KMG-III): the genomes of soil and plant-associated and newly described type strains.</title>
        <authorList>
            <person name="Whitman W."/>
        </authorList>
    </citation>
    <scope>NUCLEOTIDE SEQUENCE [LARGE SCALE GENOMIC DNA]</scope>
    <source>
        <strain evidence="1 2">CECT 8897</strain>
    </source>
</reference>
<protein>
    <recommendedName>
        <fullName evidence="3">Class I SAM-dependent methyltransferase</fullName>
    </recommendedName>
</protein>
<dbReference type="Proteomes" id="UP000541535">
    <property type="component" value="Unassembled WGS sequence"/>
</dbReference>
<name>A0A7W5B6N1_9BURK</name>
<accession>A0A7W5B6N1</accession>
<sequence>MSDQVPSHIAPLFALLPPNARQLLEFGHNGGALAQRYKQSYPATFYQGLAATAQEAGAARAHYDMVHQANLDHVGPAFYSYFAQADCWIFDGTLESLRDPWRVLANIRKVIAADCSVVVHVRNSQHWMTQLALNRGAMLYGEQGTLSKHQQRLYTRASLMTLFAECGFQVVGGRTLDDAQPPSAAVSAALHQMAQLLGADPAHTLADALPSHFLIKAVPV</sequence>
<comment type="caution">
    <text evidence="1">The sequence shown here is derived from an EMBL/GenBank/DDBJ whole genome shotgun (WGS) entry which is preliminary data.</text>
</comment>
<evidence type="ECO:0008006" key="3">
    <source>
        <dbReference type="Google" id="ProtNLM"/>
    </source>
</evidence>
<keyword evidence="2" id="KW-1185">Reference proteome</keyword>
<organism evidence="1 2">
    <name type="scientific">Pseudoduganella violacea</name>
    <dbReference type="NCBI Taxonomy" id="1715466"/>
    <lineage>
        <taxon>Bacteria</taxon>
        <taxon>Pseudomonadati</taxon>
        <taxon>Pseudomonadota</taxon>
        <taxon>Betaproteobacteria</taxon>
        <taxon>Burkholderiales</taxon>
        <taxon>Oxalobacteraceae</taxon>
        <taxon>Telluria group</taxon>
        <taxon>Pseudoduganella</taxon>
    </lineage>
</organism>